<feature type="transmembrane region" description="Helical" evidence="9">
    <location>
        <begin position="270"/>
        <end position="291"/>
    </location>
</feature>
<feature type="transmembrane region" description="Helical" evidence="9">
    <location>
        <begin position="523"/>
        <end position="540"/>
    </location>
</feature>
<feature type="transmembrane region" description="Helical" evidence="9">
    <location>
        <begin position="381"/>
        <end position="402"/>
    </location>
</feature>
<feature type="transmembrane region" description="Helical" evidence="9">
    <location>
        <begin position="423"/>
        <end position="440"/>
    </location>
</feature>
<comment type="subcellular location">
    <subcellularLocation>
        <location evidence="1">Membrane</location>
        <topology evidence="1">Multi-pass membrane protein</topology>
    </subcellularLocation>
</comment>
<keyword evidence="6 9" id="KW-1133">Transmembrane helix</keyword>
<evidence type="ECO:0000256" key="3">
    <source>
        <dbReference type="ARBA" id="ARBA00022448"/>
    </source>
</evidence>
<keyword evidence="12" id="KW-1185">Reference proteome</keyword>
<evidence type="ECO:0000313" key="11">
    <source>
        <dbReference type="EMBL" id="POY73690.1"/>
    </source>
</evidence>
<dbReference type="PANTHER" id="PTHR22950">
    <property type="entry name" value="AMINO ACID TRANSPORTER"/>
    <property type="match status" value="1"/>
</dbReference>
<evidence type="ECO:0000256" key="6">
    <source>
        <dbReference type="ARBA" id="ARBA00022989"/>
    </source>
</evidence>
<feature type="transmembrane region" description="Helical" evidence="9">
    <location>
        <begin position="217"/>
        <end position="241"/>
    </location>
</feature>
<feature type="compositionally biased region" description="Pro residues" evidence="8">
    <location>
        <begin position="47"/>
        <end position="60"/>
    </location>
</feature>
<evidence type="ECO:0000313" key="12">
    <source>
        <dbReference type="Proteomes" id="UP000237144"/>
    </source>
</evidence>
<keyword evidence="5" id="KW-0029">Amino-acid transport</keyword>
<evidence type="ECO:0000256" key="7">
    <source>
        <dbReference type="ARBA" id="ARBA00023136"/>
    </source>
</evidence>
<dbReference type="InterPro" id="IPR013057">
    <property type="entry name" value="AA_transpt_TM"/>
</dbReference>
<comment type="caution">
    <text evidence="11">The sequence shown here is derived from an EMBL/GenBank/DDBJ whole genome shotgun (WGS) entry which is preliminary data.</text>
</comment>
<accession>A0A2S5BA87</accession>
<organism evidence="11 12">
    <name type="scientific">Rhodotorula taiwanensis</name>
    <dbReference type="NCBI Taxonomy" id="741276"/>
    <lineage>
        <taxon>Eukaryota</taxon>
        <taxon>Fungi</taxon>
        <taxon>Dikarya</taxon>
        <taxon>Basidiomycota</taxon>
        <taxon>Pucciniomycotina</taxon>
        <taxon>Microbotryomycetes</taxon>
        <taxon>Sporidiobolales</taxon>
        <taxon>Sporidiobolaceae</taxon>
        <taxon>Rhodotorula</taxon>
    </lineage>
</organism>
<feature type="transmembrane region" description="Helical" evidence="9">
    <location>
        <begin position="343"/>
        <end position="361"/>
    </location>
</feature>
<proteinExistence type="inferred from homology"/>
<dbReference type="Pfam" id="PF01490">
    <property type="entry name" value="Aa_trans"/>
    <property type="match status" value="1"/>
</dbReference>
<evidence type="ECO:0000259" key="10">
    <source>
        <dbReference type="Pfam" id="PF01490"/>
    </source>
</evidence>
<dbReference type="OrthoDB" id="28208at2759"/>
<dbReference type="EMBL" id="PJQD01000035">
    <property type="protein sequence ID" value="POY73690.1"/>
    <property type="molecule type" value="Genomic_DNA"/>
</dbReference>
<feature type="transmembrane region" description="Helical" evidence="9">
    <location>
        <begin position="460"/>
        <end position="479"/>
    </location>
</feature>
<dbReference type="PANTHER" id="PTHR22950:SF458">
    <property type="entry name" value="SODIUM-COUPLED NEUTRAL AMINO ACID TRANSPORTER 11-RELATED"/>
    <property type="match status" value="1"/>
</dbReference>
<keyword evidence="7 9" id="KW-0472">Membrane</keyword>
<sequence>MEPKDLVSPTPFNAARSVSFRLDGDASGTTSPAASEPPTRTSTAFSIPPPPASPLPPPPTFSAGHSSPTGGKNGRAGNVYDNDYYEETDEHQPVATTSKLVGDSSTDDEMRRYPPRPIASGVASREAQFDLDSEELEAYDTSHEPLMEGLVHSGLRRASLDLRGEARRLKELELDAEEHEPPDWLSRGGGIWAGIANMSNSILGAGIIGLPYALREAGFFCGIVLLVILGIVTDWTIRLIVLNAKMSGRRTYIDILDSCFGRPGRAAASFFQFAFAFGGMCAFCVIIGDTLPRVFQWLVGPDASGIVNFFISRRVVTTLLTIGVSYPLSLYRDIEKLAHASTLALISMVVIVISVGVRGPTVEDSLKGDSSQRWTFLESGVFEAIGVISFAFVCHHNSLLVYGSLKTPTLDRFAQVTHVSTSLSVVACLCMSMSGFLVFTDRTQGNILNNFSEDDWLINLARACFGLNMFTTLPLEAFVCREVAETYFWPGDHEFNKKRHVLITTALVSSALLVSLITCDLGLILELAGGFSATALAYLFRKLCMIKETRKPLLSSRDPAAAACFLKLSGTGGQLAPQRLAAWACAIFGVLVMVLSTFLSIRKALQGGSHKQC</sequence>
<evidence type="ECO:0000256" key="2">
    <source>
        <dbReference type="ARBA" id="ARBA00008066"/>
    </source>
</evidence>
<evidence type="ECO:0000256" key="8">
    <source>
        <dbReference type="SAM" id="MobiDB-lite"/>
    </source>
</evidence>
<gene>
    <name evidence="11" type="ORF">BMF94_3226</name>
</gene>
<protein>
    <recommendedName>
        <fullName evidence="10">Amino acid transporter transmembrane domain-containing protein</fullName>
    </recommendedName>
</protein>
<dbReference type="STRING" id="741276.A0A2S5BA87"/>
<keyword evidence="3" id="KW-0813">Transport</keyword>
<evidence type="ECO:0000256" key="1">
    <source>
        <dbReference type="ARBA" id="ARBA00004141"/>
    </source>
</evidence>
<feature type="transmembrane region" description="Helical" evidence="9">
    <location>
        <begin position="580"/>
        <end position="601"/>
    </location>
</feature>
<dbReference type="AlphaFoldDB" id="A0A2S5BA87"/>
<evidence type="ECO:0000256" key="5">
    <source>
        <dbReference type="ARBA" id="ARBA00022970"/>
    </source>
</evidence>
<dbReference type="GO" id="GO:0015179">
    <property type="term" value="F:L-amino acid transmembrane transporter activity"/>
    <property type="evidence" value="ECO:0007669"/>
    <property type="project" value="TreeGrafter"/>
</dbReference>
<dbReference type="GO" id="GO:0005783">
    <property type="term" value="C:endoplasmic reticulum"/>
    <property type="evidence" value="ECO:0007669"/>
    <property type="project" value="TreeGrafter"/>
</dbReference>
<evidence type="ECO:0000256" key="4">
    <source>
        <dbReference type="ARBA" id="ARBA00022692"/>
    </source>
</evidence>
<dbReference type="GO" id="GO:0016020">
    <property type="term" value="C:membrane"/>
    <property type="evidence" value="ECO:0007669"/>
    <property type="project" value="UniProtKB-SubCell"/>
</dbReference>
<feature type="transmembrane region" description="Helical" evidence="9">
    <location>
        <begin position="500"/>
        <end position="517"/>
    </location>
</feature>
<feature type="region of interest" description="Disordered" evidence="8">
    <location>
        <begin position="1"/>
        <end position="126"/>
    </location>
</feature>
<dbReference type="Proteomes" id="UP000237144">
    <property type="component" value="Unassembled WGS sequence"/>
</dbReference>
<feature type="domain" description="Amino acid transporter transmembrane" evidence="10">
    <location>
        <begin position="188"/>
        <end position="556"/>
    </location>
</feature>
<keyword evidence="4 9" id="KW-0812">Transmembrane</keyword>
<reference evidence="11 12" key="1">
    <citation type="journal article" date="2018" name="Front. Microbiol.">
        <title>Prospects for Fungal Bioremediation of Acidic Radioactive Waste Sites: Characterization and Genome Sequence of Rhodotorula taiwanensis MD1149.</title>
        <authorList>
            <person name="Tkavc R."/>
            <person name="Matrosova V.Y."/>
            <person name="Grichenko O.E."/>
            <person name="Gostincar C."/>
            <person name="Volpe R.P."/>
            <person name="Klimenkova P."/>
            <person name="Gaidamakova E.K."/>
            <person name="Zhou C.E."/>
            <person name="Stewart B.J."/>
            <person name="Lyman M.G."/>
            <person name="Malfatti S.A."/>
            <person name="Rubinfeld B."/>
            <person name="Courtot M."/>
            <person name="Singh J."/>
            <person name="Dalgard C.L."/>
            <person name="Hamilton T."/>
            <person name="Frey K.G."/>
            <person name="Gunde-Cimerman N."/>
            <person name="Dugan L."/>
            <person name="Daly M.J."/>
        </authorList>
    </citation>
    <scope>NUCLEOTIDE SEQUENCE [LARGE SCALE GENOMIC DNA]</scope>
    <source>
        <strain evidence="11 12">MD1149</strain>
    </source>
</reference>
<evidence type="ECO:0000256" key="9">
    <source>
        <dbReference type="SAM" id="Phobius"/>
    </source>
</evidence>
<name>A0A2S5BA87_9BASI</name>
<feature type="transmembrane region" description="Helical" evidence="9">
    <location>
        <begin position="311"/>
        <end position="331"/>
    </location>
</feature>
<comment type="similarity">
    <text evidence="2">Belongs to the amino acid/polyamine transporter 2 family.</text>
</comment>